<dbReference type="PROSITE" id="PS50880">
    <property type="entry name" value="TOPRIM"/>
    <property type="match status" value="1"/>
</dbReference>
<comment type="domain">
    <text evidence="12">Contains an N-terminal zinc-binding domain, a central core domain that contains the primase activity, and a C-terminal DnaB-binding domain.</text>
</comment>
<dbReference type="InterPro" id="IPR030846">
    <property type="entry name" value="DnaG_bac"/>
</dbReference>
<dbReference type="GO" id="GO:0005737">
    <property type="term" value="C:cytoplasm"/>
    <property type="evidence" value="ECO:0007669"/>
    <property type="project" value="TreeGrafter"/>
</dbReference>
<dbReference type="EC" id="2.7.7.101" evidence="12"/>
<dbReference type="NCBIfam" id="TIGR01391">
    <property type="entry name" value="dnaG"/>
    <property type="match status" value="1"/>
</dbReference>
<keyword evidence="9" id="KW-0460">Magnesium</keyword>
<dbReference type="Gene3D" id="3.90.980.10">
    <property type="entry name" value="DNA primase, catalytic core, N-terminal domain"/>
    <property type="match status" value="1"/>
</dbReference>
<dbReference type="Gene3D" id="3.90.580.10">
    <property type="entry name" value="Zinc finger, CHC2-type domain"/>
    <property type="match status" value="1"/>
</dbReference>
<evidence type="ECO:0000256" key="10">
    <source>
        <dbReference type="ARBA" id="ARBA00023125"/>
    </source>
</evidence>
<keyword evidence="15" id="KW-1185">Reference proteome</keyword>
<feature type="zinc finger region" description="CHC2-type" evidence="12">
    <location>
        <begin position="39"/>
        <end position="63"/>
    </location>
</feature>
<keyword evidence="4 12" id="KW-0548">Nucleotidyltransferase</keyword>
<keyword evidence="8 12" id="KW-0862">Zinc</keyword>
<dbReference type="Pfam" id="PF08275">
    <property type="entry name" value="DNAG_N"/>
    <property type="match status" value="1"/>
</dbReference>
<dbReference type="FunFam" id="3.90.980.10:FF:000001">
    <property type="entry name" value="DNA primase"/>
    <property type="match status" value="1"/>
</dbReference>
<dbReference type="Pfam" id="PF13662">
    <property type="entry name" value="Toprim_4"/>
    <property type="match status" value="1"/>
</dbReference>
<dbReference type="FunFam" id="3.90.580.10:FF:000001">
    <property type="entry name" value="DNA primase"/>
    <property type="match status" value="1"/>
</dbReference>
<dbReference type="SMART" id="SM00493">
    <property type="entry name" value="TOPRIM"/>
    <property type="match status" value="1"/>
</dbReference>
<dbReference type="AlphaFoldDB" id="A0A1G7TZY6"/>
<dbReference type="InterPro" id="IPR050219">
    <property type="entry name" value="DnaG_primase"/>
</dbReference>
<evidence type="ECO:0000256" key="5">
    <source>
        <dbReference type="ARBA" id="ARBA00022705"/>
    </source>
</evidence>
<evidence type="ECO:0000256" key="2">
    <source>
        <dbReference type="ARBA" id="ARBA00022515"/>
    </source>
</evidence>
<dbReference type="Pfam" id="PF01807">
    <property type="entry name" value="Zn_ribbon_DnaG"/>
    <property type="match status" value="1"/>
</dbReference>
<accession>A0A1G7TZY6</accession>
<keyword evidence="2 12" id="KW-0639">Primosome</keyword>
<evidence type="ECO:0000256" key="4">
    <source>
        <dbReference type="ARBA" id="ARBA00022695"/>
    </source>
</evidence>
<gene>
    <name evidence="12" type="primary">dnaG</name>
    <name evidence="14" type="ORF">SAMN05421742_101157</name>
</gene>
<evidence type="ECO:0000259" key="13">
    <source>
        <dbReference type="PROSITE" id="PS50880"/>
    </source>
</evidence>
<sequence>MAIPPAFLEELKERTRLSEVVGRKVRLQSKGRGEHLGLCPFHNEKTPSFTVSDDKGFYYCFGCGASGSVIDFVMNTEGLAFPEAVEKLAAEVGMAVPTPDPETRRREARRATLVEVMELACQHFERLLKLPEGQAGRDYLTRRGLEAETLGRFRLGYAGSASGGLKAALAREGVDEALMLEAGLIRRPEDGRAPYDYFRDRVIFPITDRRGRVIAFGGRVLDDRQPKYLNSPDTPLFDKSRVLYGLAQAGEAIHQAGRVVVVEGYMDVIALARHGIREAVAPLGTALTESHLKALWSLAPEPILCFDGDAAGGRAASRAAERAVALLGPGRSLGFALLPAGRDPDDLLAAQGAPGMEAVLAAARPLADVLWDQLTAGQELTTPERRAALEARIETLVGRIDERTVARRYRDDFRGRAFALFRGGRGGRGGRDGIRAGGRDAGRAGGRDGYAAAGLPGVPGSGAALPVAGLHQRILLAAAIAHPGLFDHIGERLGLLLCDEVRLDSLRREVVKTLTAHPDLDAEGLKAHLCSLGYAREVSSLLGSAVFTHAAFARPEASPEAARSGWDHVHALSQQAALMADIHEAEVRLANEMSEEALSALTALKDMARRLTGSEDGDGLS</sequence>
<dbReference type="InterPro" id="IPR013264">
    <property type="entry name" value="DNAG_N"/>
</dbReference>
<keyword evidence="11 12" id="KW-0804">Transcription</keyword>
<evidence type="ECO:0000256" key="7">
    <source>
        <dbReference type="ARBA" id="ARBA00022771"/>
    </source>
</evidence>
<keyword evidence="7 12" id="KW-0863">Zinc-finger</keyword>
<comment type="function">
    <text evidence="12">RNA polymerase that catalyzes the synthesis of short RNA molecules used as primers for DNA polymerase during DNA replication.</text>
</comment>
<dbReference type="InterPro" id="IPR006171">
    <property type="entry name" value="TOPRIM_dom"/>
</dbReference>
<dbReference type="SUPFAM" id="SSF56731">
    <property type="entry name" value="DNA primase core"/>
    <property type="match status" value="1"/>
</dbReference>
<dbReference type="GO" id="GO:0006269">
    <property type="term" value="P:DNA replication, synthesis of primer"/>
    <property type="evidence" value="ECO:0007669"/>
    <property type="project" value="UniProtKB-UniRule"/>
</dbReference>
<evidence type="ECO:0000256" key="6">
    <source>
        <dbReference type="ARBA" id="ARBA00022723"/>
    </source>
</evidence>
<dbReference type="SMART" id="SM00400">
    <property type="entry name" value="ZnF_CHCC"/>
    <property type="match status" value="1"/>
</dbReference>
<dbReference type="HAMAP" id="MF_00974">
    <property type="entry name" value="DNA_primase_DnaG"/>
    <property type="match status" value="1"/>
</dbReference>
<dbReference type="RefSeq" id="WP_092614029.1">
    <property type="nucleotide sequence ID" value="NZ_FNCV01000001.1"/>
</dbReference>
<comment type="catalytic activity">
    <reaction evidence="12">
        <text>ssDNA + n NTP = ssDNA/pppN(pN)n-1 hybrid + (n-1) diphosphate.</text>
        <dbReference type="EC" id="2.7.7.101"/>
    </reaction>
</comment>
<dbReference type="InterPro" id="IPR034151">
    <property type="entry name" value="TOPRIM_DnaG_bac"/>
</dbReference>
<evidence type="ECO:0000256" key="12">
    <source>
        <dbReference type="HAMAP-Rule" id="MF_00974"/>
    </source>
</evidence>
<evidence type="ECO:0000256" key="9">
    <source>
        <dbReference type="ARBA" id="ARBA00022842"/>
    </source>
</evidence>
<organism evidence="14 15">
    <name type="scientific">Roseospirillum parvum</name>
    <dbReference type="NCBI Taxonomy" id="83401"/>
    <lineage>
        <taxon>Bacteria</taxon>
        <taxon>Pseudomonadati</taxon>
        <taxon>Pseudomonadota</taxon>
        <taxon>Alphaproteobacteria</taxon>
        <taxon>Rhodospirillales</taxon>
        <taxon>Rhodospirillaceae</taxon>
        <taxon>Roseospirillum</taxon>
    </lineage>
</organism>
<proteinExistence type="inferred from homology"/>
<dbReference type="GO" id="GO:0003677">
    <property type="term" value="F:DNA binding"/>
    <property type="evidence" value="ECO:0007669"/>
    <property type="project" value="UniProtKB-KW"/>
</dbReference>
<evidence type="ECO:0000313" key="15">
    <source>
        <dbReference type="Proteomes" id="UP000217076"/>
    </source>
</evidence>
<dbReference type="FunFam" id="3.40.1360.10:FF:000002">
    <property type="entry name" value="DNA primase"/>
    <property type="match status" value="1"/>
</dbReference>
<dbReference type="GO" id="GO:0000428">
    <property type="term" value="C:DNA-directed RNA polymerase complex"/>
    <property type="evidence" value="ECO:0007669"/>
    <property type="project" value="UniProtKB-KW"/>
</dbReference>
<reference evidence="15" key="1">
    <citation type="submission" date="2016-10" db="EMBL/GenBank/DDBJ databases">
        <authorList>
            <person name="Varghese N."/>
            <person name="Submissions S."/>
        </authorList>
    </citation>
    <scope>NUCLEOTIDE SEQUENCE [LARGE SCALE GENOMIC DNA]</scope>
    <source>
        <strain evidence="15">930I</strain>
    </source>
</reference>
<dbReference type="Proteomes" id="UP000217076">
    <property type="component" value="Unassembled WGS sequence"/>
</dbReference>
<keyword evidence="1 12" id="KW-0240">DNA-directed RNA polymerase</keyword>
<protein>
    <recommendedName>
        <fullName evidence="12">DNA primase</fullName>
        <ecNumber evidence="12">2.7.7.101</ecNumber>
    </recommendedName>
</protein>
<keyword evidence="10 12" id="KW-0238">DNA-binding</keyword>
<dbReference type="PANTHER" id="PTHR30313">
    <property type="entry name" value="DNA PRIMASE"/>
    <property type="match status" value="1"/>
</dbReference>
<dbReference type="InterPro" id="IPR002694">
    <property type="entry name" value="Znf_CHC2"/>
</dbReference>
<dbReference type="InterPro" id="IPR037068">
    <property type="entry name" value="DNA_primase_core_N_sf"/>
</dbReference>
<comment type="subunit">
    <text evidence="12">Monomer. Interacts with DnaB.</text>
</comment>
<keyword evidence="6 12" id="KW-0479">Metal-binding</keyword>
<keyword evidence="5 12" id="KW-0235">DNA replication</keyword>
<dbReference type="SUPFAM" id="SSF57783">
    <property type="entry name" value="Zinc beta-ribbon"/>
    <property type="match status" value="1"/>
</dbReference>
<dbReference type="CDD" id="cd03364">
    <property type="entry name" value="TOPRIM_DnaG_primases"/>
    <property type="match status" value="1"/>
</dbReference>
<dbReference type="STRING" id="83401.SAMN05421742_101157"/>
<feature type="domain" description="Toprim" evidence="13">
    <location>
        <begin position="257"/>
        <end position="339"/>
    </location>
</feature>
<dbReference type="Gene3D" id="3.40.1360.10">
    <property type="match status" value="1"/>
</dbReference>
<dbReference type="GO" id="GO:0008270">
    <property type="term" value="F:zinc ion binding"/>
    <property type="evidence" value="ECO:0007669"/>
    <property type="project" value="UniProtKB-UniRule"/>
</dbReference>
<dbReference type="InterPro" id="IPR036977">
    <property type="entry name" value="DNA_primase_Znf_CHC2"/>
</dbReference>
<dbReference type="GO" id="GO:0003899">
    <property type="term" value="F:DNA-directed RNA polymerase activity"/>
    <property type="evidence" value="ECO:0007669"/>
    <property type="project" value="UniProtKB-UniRule"/>
</dbReference>
<dbReference type="PANTHER" id="PTHR30313:SF2">
    <property type="entry name" value="DNA PRIMASE"/>
    <property type="match status" value="1"/>
</dbReference>
<comment type="cofactor">
    <cofactor evidence="12">
        <name>Zn(2+)</name>
        <dbReference type="ChEBI" id="CHEBI:29105"/>
    </cofactor>
    <text evidence="12">Binds 1 zinc ion per monomer.</text>
</comment>
<evidence type="ECO:0000313" key="14">
    <source>
        <dbReference type="EMBL" id="SDG40728.1"/>
    </source>
</evidence>
<evidence type="ECO:0000256" key="3">
    <source>
        <dbReference type="ARBA" id="ARBA00022679"/>
    </source>
</evidence>
<evidence type="ECO:0000256" key="11">
    <source>
        <dbReference type="ARBA" id="ARBA00023163"/>
    </source>
</evidence>
<dbReference type="OrthoDB" id="9803773at2"/>
<dbReference type="InterPro" id="IPR006295">
    <property type="entry name" value="DNA_primase_DnaG"/>
</dbReference>
<name>A0A1G7TZY6_9PROT</name>
<dbReference type="EMBL" id="FNCV01000001">
    <property type="protein sequence ID" value="SDG40728.1"/>
    <property type="molecule type" value="Genomic_DNA"/>
</dbReference>
<evidence type="ECO:0000256" key="8">
    <source>
        <dbReference type="ARBA" id="ARBA00022833"/>
    </source>
</evidence>
<comment type="similarity">
    <text evidence="12">Belongs to the DnaG primase family.</text>
</comment>
<keyword evidence="3 12" id="KW-0808">Transferase</keyword>
<evidence type="ECO:0000256" key="1">
    <source>
        <dbReference type="ARBA" id="ARBA00022478"/>
    </source>
</evidence>
<dbReference type="GO" id="GO:1990077">
    <property type="term" value="C:primosome complex"/>
    <property type="evidence" value="ECO:0007669"/>
    <property type="project" value="UniProtKB-KW"/>
</dbReference>